<dbReference type="EMBL" id="JASCXX010000041">
    <property type="protein sequence ID" value="MDI6451591.1"/>
    <property type="molecule type" value="Genomic_DNA"/>
</dbReference>
<keyword evidence="3" id="KW-1185">Reference proteome</keyword>
<feature type="transmembrane region" description="Helical" evidence="1">
    <location>
        <begin position="46"/>
        <end position="66"/>
    </location>
</feature>
<evidence type="ECO:0000256" key="1">
    <source>
        <dbReference type="SAM" id="Phobius"/>
    </source>
</evidence>
<evidence type="ECO:0000313" key="2">
    <source>
        <dbReference type="EMBL" id="MDI6451591.1"/>
    </source>
</evidence>
<evidence type="ECO:0008006" key="4">
    <source>
        <dbReference type="Google" id="ProtNLM"/>
    </source>
</evidence>
<protein>
    <recommendedName>
        <fullName evidence="4">DUF3185 domain-containing protein</fullName>
    </recommendedName>
</protein>
<sequence>MRSKMIVAVILIGLGIVVLAYSGITYKTRGKPVEIGPLHIETTKSHFIPPVAGAVALVGGIVLLALDTRKA</sequence>
<gene>
    <name evidence="2" type="ORF">QJ522_21190</name>
</gene>
<organism evidence="2 3">
    <name type="scientific">Anaerobaca lacustris</name>
    <dbReference type="NCBI Taxonomy" id="3044600"/>
    <lineage>
        <taxon>Bacteria</taxon>
        <taxon>Pseudomonadati</taxon>
        <taxon>Planctomycetota</taxon>
        <taxon>Phycisphaerae</taxon>
        <taxon>Sedimentisphaerales</taxon>
        <taxon>Anaerobacaceae</taxon>
        <taxon>Anaerobaca</taxon>
    </lineage>
</organism>
<keyword evidence="1" id="KW-1133">Transmembrane helix</keyword>
<reference evidence="2" key="1">
    <citation type="submission" date="2023-05" db="EMBL/GenBank/DDBJ databases">
        <title>Anaerotaeda fermentans gen. nov., sp. nov., a novel anaerobic planctomycete of the new family within the order Sedimentisphaerales isolated from Taman Peninsula, Russia.</title>
        <authorList>
            <person name="Khomyakova M.A."/>
            <person name="Merkel A.Y."/>
            <person name="Slobodkin A.I."/>
        </authorList>
    </citation>
    <scope>NUCLEOTIDE SEQUENCE</scope>
    <source>
        <strain evidence="2">M17dextr</strain>
    </source>
</reference>
<proteinExistence type="predicted"/>
<keyword evidence="1" id="KW-0472">Membrane</keyword>
<dbReference type="Proteomes" id="UP001431776">
    <property type="component" value="Unassembled WGS sequence"/>
</dbReference>
<name>A0AAW6U7S0_9BACT</name>
<comment type="caution">
    <text evidence="2">The sequence shown here is derived from an EMBL/GenBank/DDBJ whole genome shotgun (WGS) entry which is preliminary data.</text>
</comment>
<accession>A0AAW6U7S0</accession>
<dbReference type="AlphaFoldDB" id="A0AAW6U7S0"/>
<dbReference type="RefSeq" id="WP_349247001.1">
    <property type="nucleotide sequence ID" value="NZ_JASCXX010000041.1"/>
</dbReference>
<keyword evidence="1" id="KW-0812">Transmembrane</keyword>
<evidence type="ECO:0000313" key="3">
    <source>
        <dbReference type="Proteomes" id="UP001431776"/>
    </source>
</evidence>